<dbReference type="GO" id="GO:0003743">
    <property type="term" value="F:translation initiation factor activity"/>
    <property type="evidence" value="ECO:0007669"/>
    <property type="project" value="UniProtKB-KW"/>
</dbReference>
<feature type="region of interest" description="Disordered" evidence="5">
    <location>
        <begin position="1"/>
        <end position="22"/>
    </location>
</feature>
<dbReference type="PIRSF" id="PIRSF016281">
    <property type="entry name" value="EIF-3_zeta"/>
    <property type="match status" value="1"/>
</dbReference>
<keyword evidence="2" id="KW-0396">Initiation factor</keyword>
<feature type="compositionally biased region" description="Acidic residues" evidence="5">
    <location>
        <begin position="532"/>
        <end position="555"/>
    </location>
</feature>
<feature type="compositionally biased region" description="Polar residues" evidence="5">
    <location>
        <begin position="1"/>
        <end position="14"/>
    </location>
</feature>
<evidence type="ECO:0000256" key="1">
    <source>
        <dbReference type="ARBA" id="ARBA00022490"/>
    </source>
</evidence>
<dbReference type="GO" id="GO:0005852">
    <property type="term" value="C:eukaryotic translation initiation factor 3 complex"/>
    <property type="evidence" value="ECO:0007669"/>
    <property type="project" value="InterPro"/>
</dbReference>
<organism evidence="6">
    <name type="scientific">Aplanochytrium stocchinoi</name>
    <dbReference type="NCBI Taxonomy" id="215587"/>
    <lineage>
        <taxon>Eukaryota</taxon>
        <taxon>Sar</taxon>
        <taxon>Stramenopiles</taxon>
        <taxon>Bigyra</taxon>
        <taxon>Labyrinthulomycetes</taxon>
        <taxon>Thraustochytrida</taxon>
        <taxon>Thraustochytriidae</taxon>
        <taxon>Aplanochytrium</taxon>
    </lineage>
</organism>
<feature type="region of interest" description="Disordered" evidence="5">
    <location>
        <begin position="531"/>
        <end position="555"/>
    </location>
</feature>
<dbReference type="PANTHER" id="PTHR12399">
    <property type="entry name" value="EUKARYOTIC TRANSLATION INITIATION FACTOR 3 SUBUNIT 7"/>
    <property type="match status" value="1"/>
</dbReference>
<reference evidence="6" key="1">
    <citation type="submission" date="2021-01" db="EMBL/GenBank/DDBJ databases">
        <authorList>
            <person name="Corre E."/>
            <person name="Pelletier E."/>
            <person name="Niang G."/>
            <person name="Scheremetjew M."/>
            <person name="Finn R."/>
            <person name="Kale V."/>
            <person name="Holt S."/>
            <person name="Cochrane G."/>
            <person name="Meng A."/>
            <person name="Brown T."/>
            <person name="Cohen L."/>
        </authorList>
    </citation>
    <scope>NUCLEOTIDE SEQUENCE</scope>
    <source>
        <strain evidence="6">GSBS06</strain>
    </source>
</reference>
<feature type="compositionally biased region" description="Basic residues" evidence="5">
    <location>
        <begin position="82"/>
        <end position="103"/>
    </location>
</feature>
<evidence type="ECO:0008006" key="7">
    <source>
        <dbReference type="Google" id="ProtNLM"/>
    </source>
</evidence>
<accession>A0A7S3LHZ3</accession>
<evidence type="ECO:0000313" key="6">
    <source>
        <dbReference type="EMBL" id="CAE0431266.1"/>
    </source>
</evidence>
<name>A0A7S3LHZ3_9STRA</name>
<evidence type="ECO:0000256" key="5">
    <source>
        <dbReference type="SAM" id="MobiDB-lite"/>
    </source>
</evidence>
<dbReference type="GO" id="GO:0003723">
    <property type="term" value="F:RNA binding"/>
    <property type="evidence" value="ECO:0007669"/>
    <property type="project" value="UniProtKB-KW"/>
</dbReference>
<gene>
    <name evidence="6" type="ORF">ASTO00021_LOCUS1604</name>
</gene>
<proteinExistence type="predicted"/>
<keyword evidence="3" id="KW-0694">RNA-binding</keyword>
<dbReference type="EMBL" id="HBIN01002434">
    <property type="protein sequence ID" value="CAE0431266.1"/>
    <property type="molecule type" value="Transcribed_RNA"/>
</dbReference>
<dbReference type="Pfam" id="PF05091">
    <property type="entry name" value="eIF-3_zeta"/>
    <property type="match status" value="1"/>
</dbReference>
<sequence length="555" mass="64026">MEDLESFSTPTVHVNSEGWGPTTLPEQYVGVPFTPFGKADRLGKAADFVGREFGGRYGRYRRDDYEKDDDEESFNLVDTSKTKSRSHGSFRGRWQNRNRHNNRRRDDLNKPQLKGKQAKYLMQHTRRGKQWKRRGVTRRYNNRNVKQKEASVKVAADWKVVEQFDLSALTKMSMTPPQAEDLKWCGQLYKYNDEYDRVSTKNESKLKRFENVSFLNVTTVDDPVIQEYAKETTQKGEGSTVFCTDELMAHLMTCSRSVYPWDIYFTRLENDIVFIDKREDSRLEMLTVNETATMRTTQEDESKVAAINQAEKLSIEATAINQNFSQQVLNKTRKKTYPNPNPLWDEEDEEEGMEPASFAYRYRKWKLGNLTLIARTELHCRVDRAVKGQKAQLATIYALNEWDSKLSGGVDWRTKIDTLPGAVLATELKNNACKLGKWTAQTLVAGANLMKIGYVSRVQSKDPYNHVILGTQFYKPREFAVQINLSQSNMWGTLKALIDIILKQPVGKYVLMKDPNKPTLRVYSVPMSTFMAEEDDEDDDEDEDEDDAAIENDLD</sequence>
<keyword evidence="4" id="KW-0648">Protein biosynthesis</keyword>
<protein>
    <recommendedName>
        <fullName evidence="7">Eukaryotic translation initiation factor 3 subunit 7</fullName>
    </recommendedName>
</protein>
<evidence type="ECO:0000256" key="2">
    <source>
        <dbReference type="ARBA" id="ARBA00022540"/>
    </source>
</evidence>
<feature type="region of interest" description="Disordered" evidence="5">
    <location>
        <begin position="71"/>
        <end position="114"/>
    </location>
</feature>
<keyword evidence="1" id="KW-0963">Cytoplasm</keyword>
<dbReference type="AlphaFoldDB" id="A0A7S3LHZ3"/>
<dbReference type="InterPro" id="IPR007783">
    <property type="entry name" value="eIF3d"/>
</dbReference>
<evidence type="ECO:0000256" key="4">
    <source>
        <dbReference type="ARBA" id="ARBA00022917"/>
    </source>
</evidence>
<evidence type="ECO:0000256" key="3">
    <source>
        <dbReference type="ARBA" id="ARBA00022884"/>
    </source>
</evidence>
<dbReference type="PANTHER" id="PTHR12399:SF0">
    <property type="entry name" value="EUKARYOTIC TRANSLATION INITIATION FACTOR 3 SUBUNIT D"/>
    <property type="match status" value="1"/>
</dbReference>